<keyword evidence="3" id="KW-1185">Reference proteome</keyword>
<accession>A0A0C2NBH5</accession>
<gene>
    <name evidence="2" type="ORF">RF11_03711</name>
</gene>
<evidence type="ECO:0000313" key="3">
    <source>
        <dbReference type="Proteomes" id="UP000031668"/>
    </source>
</evidence>
<dbReference type="Proteomes" id="UP000031668">
    <property type="component" value="Unassembled WGS sequence"/>
</dbReference>
<protein>
    <submittedName>
        <fullName evidence="2">Uncharacterized protein</fullName>
    </submittedName>
</protein>
<feature type="region of interest" description="Disordered" evidence="1">
    <location>
        <begin position="20"/>
        <end position="56"/>
    </location>
</feature>
<dbReference type="EMBL" id="JWZT01001801">
    <property type="protein sequence ID" value="KII71312.1"/>
    <property type="molecule type" value="Genomic_DNA"/>
</dbReference>
<feature type="compositionally biased region" description="Basic residues" evidence="1">
    <location>
        <begin position="46"/>
        <end position="56"/>
    </location>
</feature>
<reference evidence="2 3" key="1">
    <citation type="journal article" date="2014" name="Genome Biol. Evol.">
        <title>The genome of the myxosporean Thelohanellus kitauei shows adaptations to nutrient acquisition within its fish host.</title>
        <authorList>
            <person name="Yang Y."/>
            <person name="Xiong J."/>
            <person name="Zhou Z."/>
            <person name="Huo F."/>
            <person name="Miao W."/>
            <person name="Ran C."/>
            <person name="Liu Y."/>
            <person name="Zhang J."/>
            <person name="Feng J."/>
            <person name="Wang M."/>
            <person name="Wang M."/>
            <person name="Wang L."/>
            <person name="Yao B."/>
        </authorList>
    </citation>
    <scope>NUCLEOTIDE SEQUENCE [LARGE SCALE GENOMIC DNA]</scope>
    <source>
        <strain evidence="2">Wuqing</strain>
    </source>
</reference>
<feature type="region of interest" description="Disordered" evidence="1">
    <location>
        <begin position="200"/>
        <end position="226"/>
    </location>
</feature>
<evidence type="ECO:0000256" key="1">
    <source>
        <dbReference type="SAM" id="MobiDB-lite"/>
    </source>
</evidence>
<name>A0A0C2NBH5_THEKT</name>
<dbReference type="OrthoDB" id="10068017at2759"/>
<feature type="compositionally biased region" description="Basic and acidic residues" evidence="1">
    <location>
        <begin position="641"/>
        <end position="654"/>
    </location>
</feature>
<sequence length="654" mass="75630">MNSKKREEVLDELLGIRSTATILSKESPSDEDFPQSNTGQGGVPTRRSRSQNTRRYKNYILEKRQELKAYGMCEVSCKNILGYSNNLMKSLLQNDPENRNAVTTQAKSFTRRRRPKPSIEQLSVIKCCNRYCNQLLTDNTQYWNELRENAKISNKNKRKAITTLVNYSNTSRPTCNKFIYQVLSISRTTLRTVKNELTDKAKSDQIATNNAQQPTPQRGPQPPHHYILSQNQPEFLQTMPGTINNSHFQPNNMFTDNMVNNIQLPTQEFYQYIYENFNINTNLNQTVGNFSHQYSNHQPIANHSIHATHINGNQCMGQLISDHQFVDRSWNQMHYRNNLQQQVQIPYHQYPFQTIQQYMHPVNAPYQYHYQNIPVNDTNINGQQTEAAYQNIGNGQFLVINGDPQNMVPIYAPSQYQYQNTPVNDTNFNENQTEVHYQNNNNYQFLVRNGDPRNMVPVNALSQYHYQNMPVNATNINGQKTEVHYQENNNRQFLVINGDQQNMVPVNAPSQYHYQNMPVNITNFNEQQTEVPYDDNDNRQFLVINGDQQNMVPVIAPSQYHYNNMPQNDTNINGPQTEVHYQDNDTPQLPVTNGEYLQSMPMASGGNINQNISPNAKYQVDTRETDKNSLTYNTDSISANDHARLVETSEEHPS</sequence>
<proteinExistence type="predicted"/>
<feature type="compositionally biased region" description="Polar residues" evidence="1">
    <location>
        <begin position="628"/>
        <end position="639"/>
    </location>
</feature>
<dbReference type="AlphaFoldDB" id="A0A0C2NBH5"/>
<organism evidence="2 3">
    <name type="scientific">Thelohanellus kitauei</name>
    <name type="common">Myxosporean</name>
    <dbReference type="NCBI Taxonomy" id="669202"/>
    <lineage>
        <taxon>Eukaryota</taxon>
        <taxon>Metazoa</taxon>
        <taxon>Cnidaria</taxon>
        <taxon>Myxozoa</taxon>
        <taxon>Myxosporea</taxon>
        <taxon>Bivalvulida</taxon>
        <taxon>Platysporina</taxon>
        <taxon>Myxobolidae</taxon>
        <taxon>Thelohanellus</taxon>
    </lineage>
</organism>
<feature type="region of interest" description="Disordered" evidence="1">
    <location>
        <begin position="619"/>
        <end position="654"/>
    </location>
</feature>
<comment type="caution">
    <text evidence="2">The sequence shown here is derived from an EMBL/GenBank/DDBJ whole genome shotgun (WGS) entry which is preliminary data.</text>
</comment>
<evidence type="ECO:0000313" key="2">
    <source>
        <dbReference type="EMBL" id="KII71312.1"/>
    </source>
</evidence>